<protein>
    <submittedName>
        <fullName evidence="1">Uncharacterized protein</fullName>
    </submittedName>
</protein>
<dbReference type="RefSeq" id="WP_102995015.1">
    <property type="nucleotide sequence ID" value="NZ_CP025938.1"/>
</dbReference>
<organism evidence="1 2">
    <name type="scientific">Pseudotamlana carrageenivorans</name>
    <dbReference type="NCBI Taxonomy" id="2069432"/>
    <lineage>
        <taxon>Bacteria</taxon>
        <taxon>Pseudomonadati</taxon>
        <taxon>Bacteroidota</taxon>
        <taxon>Flavobacteriia</taxon>
        <taxon>Flavobacteriales</taxon>
        <taxon>Flavobacteriaceae</taxon>
        <taxon>Pseudotamlana</taxon>
    </lineage>
</organism>
<dbReference type="AlphaFoldDB" id="A0A2I7SGC6"/>
<sequence length="256" mass="30279">MSKIIDRQISKHFKGKGHFDRDSLSSFLTDLDPEITESVLTWRIHDLVKRKVIDQVKLGVYIISDKVAYIPFVSDKLARLSKIIAKEFDELDYCLWSTEWLNDFTRHQLGTFFYILEVEKDFVEEVFNAYSESKQYRVYLDPKEDIMERYVESEISIIIKPLISRSPKQKVAAKEKSKDKIYVPTIEKILIDVYSDAVTFYAIQGSEMDTLFENALKRYQINFTKLISYARRRNKEEQIKSYLENNFGDFVKDILE</sequence>
<keyword evidence="2" id="KW-1185">Reference proteome</keyword>
<proteinExistence type="predicted"/>
<dbReference type="InterPro" id="IPR046484">
    <property type="entry name" value="DUF6577"/>
</dbReference>
<dbReference type="OrthoDB" id="594275at2"/>
<dbReference type="Pfam" id="PF20217">
    <property type="entry name" value="DUF6577"/>
    <property type="match status" value="1"/>
</dbReference>
<dbReference type="Proteomes" id="UP000236592">
    <property type="component" value="Chromosome"/>
</dbReference>
<gene>
    <name evidence="1" type="ORF">C1A40_05465</name>
</gene>
<reference evidence="2" key="1">
    <citation type="submission" date="2018-01" db="EMBL/GenBank/DDBJ databases">
        <title>Complete genome of Tamlana sp. UJ94.</title>
        <authorList>
            <person name="Jung J."/>
            <person name="Chung D."/>
            <person name="Bae S.S."/>
            <person name="Baek K."/>
        </authorList>
    </citation>
    <scope>NUCLEOTIDE SEQUENCE [LARGE SCALE GENOMIC DNA]</scope>
    <source>
        <strain evidence="2">UJ94</strain>
    </source>
</reference>
<evidence type="ECO:0000313" key="1">
    <source>
        <dbReference type="EMBL" id="AUS04953.1"/>
    </source>
</evidence>
<dbReference type="KEGG" id="taj:C1A40_05465"/>
<evidence type="ECO:0000313" key="2">
    <source>
        <dbReference type="Proteomes" id="UP000236592"/>
    </source>
</evidence>
<accession>A0A2I7SGC6</accession>
<dbReference type="EMBL" id="CP025938">
    <property type="protein sequence ID" value="AUS04953.1"/>
    <property type="molecule type" value="Genomic_DNA"/>
</dbReference>
<name>A0A2I7SGC6_9FLAO</name>